<name>A0ABT9G884_LEPDI</name>
<keyword evidence="3" id="KW-1185">Reference proteome</keyword>
<evidence type="ECO:0008006" key="4">
    <source>
        <dbReference type="Google" id="ProtNLM"/>
    </source>
</evidence>
<evidence type="ECO:0000256" key="1">
    <source>
        <dbReference type="SAM" id="SignalP"/>
    </source>
</evidence>
<dbReference type="EMBL" id="JAUZEE010000012">
    <property type="protein sequence ID" value="MDP4302492.1"/>
    <property type="molecule type" value="Genomic_DNA"/>
</dbReference>
<protein>
    <recommendedName>
        <fullName evidence="4">Lipoprotein</fullName>
    </recommendedName>
</protein>
<proteinExistence type="predicted"/>
<feature type="signal peptide" evidence="1">
    <location>
        <begin position="1"/>
        <end position="28"/>
    </location>
</feature>
<feature type="chain" id="PRO_5045919414" description="Lipoprotein" evidence="1">
    <location>
        <begin position="29"/>
        <end position="199"/>
    </location>
</feature>
<reference evidence="2 3" key="1">
    <citation type="submission" date="2023-08" db="EMBL/GenBank/DDBJ databases">
        <authorList>
            <person name="Roldan D.M."/>
            <person name="Menes R.J."/>
        </authorList>
    </citation>
    <scope>NUCLEOTIDE SEQUENCE [LARGE SCALE GENOMIC DNA]</scope>
    <source>
        <strain evidence="2 3">CCM 2812</strain>
    </source>
</reference>
<keyword evidence="1" id="KW-0732">Signal</keyword>
<evidence type="ECO:0000313" key="2">
    <source>
        <dbReference type="EMBL" id="MDP4302492.1"/>
    </source>
</evidence>
<dbReference type="PROSITE" id="PS51257">
    <property type="entry name" value="PROKAR_LIPOPROTEIN"/>
    <property type="match status" value="1"/>
</dbReference>
<comment type="caution">
    <text evidence="2">The sequence shown here is derived from an EMBL/GenBank/DDBJ whole genome shotgun (WGS) entry which is preliminary data.</text>
</comment>
<evidence type="ECO:0000313" key="3">
    <source>
        <dbReference type="Proteomes" id="UP001235760"/>
    </source>
</evidence>
<gene>
    <name evidence="2" type="ORF">Q8X39_17780</name>
</gene>
<sequence>MTPLRHVFGLLGASAALLLGGCASTQVASTGELLRGPLCQRGAPPLSAQIYWAPQWRVDQKEPMRREAAALRGIQDFVARTDCLAVRGIHRLSATQPLSNDAELQRLPGSGPDAPDLLLLVVVRELGPRIEIGLPWVLEGGTEASIDVRVVDTRTSTRLAHAQTLWRNGGRWVIKGVDTLDQDMSAALTATLMPAPSAP</sequence>
<dbReference type="Proteomes" id="UP001235760">
    <property type="component" value="Unassembled WGS sequence"/>
</dbReference>
<accession>A0ABT9G884</accession>
<organism evidence="2 3">
    <name type="scientific">Leptothrix discophora</name>
    <dbReference type="NCBI Taxonomy" id="89"/>
    <lineage>
        <taxon>Bacteria</taxon>
        <taxon>Pseudomonadati</taxon>
        <taxon>Pseudomonadota</taxon>
        <taxon>Betaproteobacteria</taxon>
        <taxon>Burkholderiales</taxon>
        <taxon>Sphaerotilaceae</taxon>
        <taxon>Leptothrix</taxon>
    </lineage>
</organism>
<dbReference type="RefSeq" id="WP_305751034.1">
    <property type="nucleotide sequence ID" value="NZ_JAUZEE010000012.1"/>
</dbReference>